<reference evidence="1" key="1">
    <citation type="submission" date="2017-08" db="EMBL/GenBank/DDBJ databases">
        <title>Genomes of multiple Clavibacter strains from different subspecies.</title>
        <authorList>
            <person name="Yuan X.-K."/>
            <person name="Li X.-S."/>
            <person name="Nie J."/>
            <person name="De Boer S.H."/>
        </authorList>
    </citation>
    <scope>NUCLEOTIDE SEQUENCE [LARGE SCALE GENOMIC DNA]</scope>
    <source>
        <strain evidence="1">ATCC 33566</strain>
    </source>
</reference>
<dbReference type="Proteomes" id="UP000215316">
    <property type="component" value="Unassembled WGS sequence"/>
</dbReference>
<comment type="caution">
    <text evidence="1">The sequence shown here is derived from an EMBL/GenBank/DDBJ whole genome shotgun (WGS) entry which is preliminary data.</text>
</comment>
<accession>A0A225CLP4</accession>
<proteinExistence type="predicted"/>
<dbReference type="AlphaFoldDB" id="A0A225CLP4"/>
<evidence type="ECO:0000313" key="1">
    <source>
        <dbReference type="EMBL" id="OQJ63303.1"/>
    </source>
</evidence>
<gene>
    <name evidence="1" type="ORF">B5P24_09990</name>
</gene>
<name>A0A225CLP4_9MICO</name>
<protein>
    <submittedName>
        <fullName evidence="1">Uncharacterized protein</fullName>
    </submittedName>
</protein>
<sequence length="88" mass="9854">MSSPISSAARRLPTGRLYIAPKYFDRNYASGPYGIAADVCRSYHLGHECIKSIEKLFLTTNAVDDDECQSYGMDAVIPYIQLSRCRKS</sequence>
<evidence type="ECO:0000313" key="2">
    <source>
        <dbReference type="Proteomes" id="UP000215316"/>
    </source>
</evidence>
<organism evidence="1 2">
    <name type="scientific">Clavibacter tessellarius</name>
    <dbReference type="NCBI Taxonomy" id="31965"/>
    <lineage>
        <taxon>Bacteria</taxon>
        <taxon>Bacillati</taxon>
        <taxon>Actinomycetota</taxon>
        <taxon>Actinomycetes</taxon>
        <taxon>Micrococcales</taxon>
        <taxon>Microbacteriaceae</taxon>
        <taxon>Clavibacter</taxon>
    </lineage>
</organism>
<keyword evidence="2" id="KW-1185">Reference proteome</keyword>
<dbReference type="RefSeq" id="WP_094128912.1">
    <property type="nucleotide sequence ID" value="NZ_CP040788.1"/>
</dbReference>
<dbReference type="EMBL" id="MZMQ01000001">
    <property type="protein sequence ID" value="OQJ63303.1"/>
    <property type="molecule type" value="Genomic_DNA"/>
</dbReference>
<dbReference type="OrthoDB" id="9961334at2"/>